<accession>A0A8I2YX25</accession>
<dbReference type="EMBL" id="JAGFBS010000004">
    <property type="protein sequence ID" value="KAG6379800.1"/>
    <property type="molecule type" value="Genomic_DNA"/>
</dbReference>
<protein>
    <submittedName>
        <fullName evidence="2">Uncharacterized protein</fullName>
    </submittedName>
</protein>
<feature type="compositionally biased region" description="Acidic residues" evidence="1">
    <location>
        <begin position="225"/>
        <end position="276"/>
    </location>
</feature>
<evidence type="ECO:0000313" key="2">
    <source>
        <dbReference type="EMBL" id="KAG6379800.1"/>
    </source>
</evidence>
<sequence>MISAERRPCGYKHRALLHLSSWRDPGQTSVPCQMSTLRDLLVLGAQGSREGQGAVLTEGNLPPPGCITWADEIYPTVLQKGVVAHVIENELVKLDHEKALGAQQCKVQRVINDLQNLHITWHDLMSRVNACKQHLGGKTHTLAFDPKEALEPREHLWIAIRADTFGDDDVSDEFVMRAPKALYLDNIPTKARSIWHLEEMARKYTVWLEAKQKRADMAPFKFEPDDPTEDSLAEDEAQEAMDANSDDQEVVDDEDECDAEGLDEEEPPPSDVMDNEVIESRMIYQRNLHVRCH</sequence>
<feature type="region of interest" description="Disordered" evidence="1">
    <location>
        <begin position="219"/>
        <end position="276"/>
    </location>
</feature>
<name>A0A8I2YX25_9AGAM</name>
<proteinExistence type="predicted"/>
<evidence type="ECO:0000256" key="1">
    <source>
        <dbReference type="SAM" id="MobiDB-lite"/>
    </source>
</evidence>
<keyword evidence="3" id="KW-1185">Reference proteome</keyword>
<dbReference type="AlphaFoldDB" id="A0A8I2YX25"/>
<gene>
    <name evidence="2" type="ORF">JVT61DRAFT_10345</name>
</gene>
<evidence type="ECO:0000313" key="3">
    <source>
        <dbReference type="Proteomes" id="UP000683000"/>
    </source>
</evidence>
<comment type="caution">
    <text evidence="2">The sequence shown here is derived from an EMBL/GenBank/DDBJ whole genome shotgun (WGS) entry which is preliminary data.</text>
</comment>
<dbReference type="Proteomes" id="UP000683000">
    <property type="component" value="Unassembled WGS sequence"/>
</dbReference>
<organism evidence="2 3">
    <name type="scientific">Boletus reticuloceps</name>
    <dbReference type="NCBI Taxonomy" id="495285"/>
    <lineage>
        <taxon>Eukaryota</taxon>
        <taxon>Fungi</taxon>
        <taxon>Dikarya</taxon>
        <taxon>Basidiomycota</taxon>
        <taxon>Agaricomycotina</taxon>
        <taxon>Agaricomycetes</taxon>
        <taxon>Agaricomycetidae</taxon>
        <taxon>Boletales</taxon>
        <taxon>Boletineae</taxon>
        <taxon>Boletaceae</taxon>
        <taxon>Boletoideae</taxon>
        <taxon>Boletus</taxon>
    </lineage>
</organism>
<reference evidence="2" key="1">
    <citation type="submission" date="2021-03" db="EMBL/GenBank/DDBJ databases">
        <title>Evolutionary innovations through gain and loss of genes in the ectomycorrhizal Boletales.</title>
        <authorList>
            <person name="Wu G."/>
            <person name="Miyauchi S."/>
            <person name="Morin E."/>
            <person name="Yang Z.-L."/>
            <person name="Xu J."/>
            <person name="Martin F.M."/>
        </authorList>
    </citation>
    <scope>NUCLEOTIDE SEQUENCE</scope>
    <source>
        <strain evidence="2">BR01</strain>
    </source>
</reference>